<organism evidence="1 2">
    <name type="scientific">Streptomyces albospinus</name>
    <dbReference type="NCBI Taxonomy" id="285515"/>
    <lineage>
        <taxon>Bacteria</taxon>
        <taxon>Bacillati</taxon>
        <taxon>Actinomycetota</taxon>
        <taxon>Actinomycetes</taxon>
        <taxon>Kitasatosporales</taxon>
        <taxon>Streptomycetaceae</taxon>
        <taxon>Streptomyces</taxon>
    </lineage>
</organism>
<dbReference type="EMBL" id="BMRP01000012">
    <property type="protein sequence ID" value="GGU68405.1"/>
    <property type="molecule type" value="Genomic_DNA"/>
</dbReference>
<dbReference type="Proteomes" id="UP000654471">
    <property type="component" value="Unassembled WGS sequence"/>
</dbReference>
<keyword evidence="2" id="KW-1185">Reference proteome</keyword>
<gene>
    <name evidence="1" type="ORF">GCM10010211_37170</name>
</gene>
<evidence type="ECO:0000313" key="1">
    <source>
        <dbReference type="EMBL" id="GGU68405.1"/>
    </source>
</evidence>
<accession>A0ABQ2V622</accession>
<comment type="caution">
    <text evidence="1">The sequence shown here is derived from an EMBL/GenBank/DDBJ whole genome shotgun (WGS) entry which is preliminary data.</text>
</comment>
<name>A0ABQ2V622_9ACTN</name>
<sequence length="90" mass="9514">MRVKQPVPKPSGSGMWVAIEIANREQSSAAYKVEIRVTGPEGFSATVRTTSGVLAPGATASQVLTAMDSSGARIPKHPRVEIIRVTRTPA</sequence>
<evidence type="ECO:0000313" key="2">
    <source>
        <dbReference type="Proteomes" id="UP000654471"/>
    </source>
</evidence>
<protein>
    <submittedName>
        <fullName evidence="1">Uncharacterized protein</fullName>
    </submittedName>
</protein>
<proteinExistence type="predicted"/>
<reference evidence="2" key="1">
    <citation type="journal article" date="2019" name="Int. J. Syst. Evol. Microbiol.">
        <title>The Global Catalogue of Microorganisms (GCM) 10K type strain sequencing project: providing services to taxonomists for standard genome sequencing and annotation.</title>
        <authorList>
            <consortium name="The Broad Institute Genomics Platform"/>
            <consortium name="The Broad Institute Genome Sequencing Center for Infectious Disease"/>
            <person name="Wu L."/>
            <person name="Ma J."/>
        </authorList>
    </citation>
    <scope>NUCLEOTIDE SEQUENCE [LARGE SCALE GENOMIC DNA]</scope>
    <source>
        <strain evidence="2">JCM 3399</strain>
    </source>
</reference>